<proteinExistence type="predicted"/>
<feature type="transmembrane region" description="Helical" evidence="1">
    <location>
        <begin position="52"/>
        <end position="73"/>
    </location>
</feature>
<dbReference type="OrthoDB" id="3359916at2"/>
<reference evidence="3" key="1">
    <citation type="submission" date="2016-06" db="EMBL/GenBank/DDBJ databases">
        <authorList>
            <person name="Varghese N."/>
            <person name="Submissions Spin"/>
        </authorList>
    </citation>
    <scope>NUCLEOTIDE SEQUENCE [LARGE SCALE GENOMIC DNA]</scope>
    <source>
        <strain evidence="3">DSM 43819</strain>
    </source>
</reference>
<protein>
    <recommendedName>
        <fullName evidence="4">PH domain-containing protein</fullName>
    </recommendedName>
</protein>
<keyword evidence="1" id="KW-1133">Transmembrane helix</keyword>
<feature type="transmembrane region" description="Helical" evidence="1">
    <location>
        <begin position="262"/>
        <end position="283"/>
    </location>
</feature>
<sequence>MGRRSVEWHDNGALVWTWRLTLIVSGVGLALLGVAVVLWATRTPAEAARGDAGYGLPATFGAVALIVAVAGRISSASALRYRNASLPPVPAPSAVVHHVEARSCSVHRRSGIAYLMMAITGGGLVLAALVNWDTQPRLGSLLELVLAAACAAGCYLAGPAARFVMTPRHLHIDTALHRISVPRHLLGQFSRRGVEVRLDLTNGDHVYFRVDSPLWDLRGGQYRTNGRCQVRTVERIVAMLGEVPPATHTDDAVVTTTRVGMIALAVGAGILPAAAIVLIAITARLGH</sequence>
<dbReference type="AlphaFoldDB" id="A0A1C5JQP7"/>
<keyword evidence="1" id="KW-0472">Membrane</keyword>
<keyword evidence="3" id="KW-1185">Reference proteome</keyword>
<name>A0A1C5JQP7_9ACTN</name>
<feature type="transmembrane region" description="Helical" evidence="1">
    <location>
        <begin position="20"/>
        <end position="40"/>
    </location>
</feature>
<evidence type="ECO:0000313" key="2">
    <source>
        <dbReference type="EMBL" id="SCG72326.1"/>
    </source>
</evidence>
<gene>
    <name evidence="2" type="ORF">GA0070613_5059</name>
</gene>
<dbReference type="Proteomes" id="UP000198221">
    <property type="component" value="Chromosome I"/>
</dbReference>
<feature type="transmembrane region" description="Helical" evidence="1">
    <location>
        <begin position="112"/>
        <end position="132"/>
    </location>
</feature>
<evidence type="ECO:0000256" key="1">
    <source>
        <dbReference type="SAM" id="Phobius"/>
    </source>
</evidence>
<dbReference type="RefSeq" id="WP_089014491.1">
    <property type="nucleotide sequence ID" value="NZ_LT607754.1"/>
</dbReference>
<accession>A0A1C5JQP7</accession>
<dbReference type="EMBL" id="LT607754">
    <property type="protein sequence ID" value="SCG72326.1"/>
    <property type="molecule type" value="Genomic_DNA"/>
</dbReference>
<organism evidence="2 3">
    <name type="scientific">Micromonospora inositola</name>
    <dbReference type="NCBI Taxonomy" id="47865"/>
    <lineage>
        <taxon>Bacteria</taxon>
        <taxon>Bacillati</taxon>
        <taxon>Actinomycetota</taxon>
        <taxon>Actinomycetes</taxon>
        <taxon>Micromonosporales</taxon>
        <taxon>Micromonosporaceae</taxon>
        <taxon>Micromonospora</taxon>
    </lineage>
</organism>
<evidence type="ECO:0008006" key="4">
    <source>
        <dbReference type="Google" id="ProtNLM"/>
    </source>
</evidence>
<feature type="transmembrane region" description="Helical" evidence="1">
    <location>
        <begin position="138"/>
        <end position="158"/>
    </location>
</feature>
<evidence type="ECO:0000313" key="3">
    <source>
        <dbReference type="Proteomes" id="UP000198221"/>
    </source>
</evidence>
<keyword evidence="1" id="KW-0812">Transmembrane</keyword>